<evidence type="ECO:0000313" key="4">
    <source>
        <dbReference type="EMBL" id="VEN37153.1"/>
    </source>
</evidence>
<protein>
    <submittedName>
        <fullName evidence="4">Uncharacterized protein</fullName>
    </submittedName>
</protein>
<dbReference type="Gene3D" id="6.10.250.2780">
    <property type="match status" value="1"/>
</dbReference>
<feature type="region of interest" description="Disordered" evidence="3">
    <location>
        <begin position="88"/>
        <end position="108"/>
    </location>
</feature>
<evidence type="ECO:0000256" key="1">
    <source>
        <dbReference type="ARBA" id="ARBA00022687"/>
    </source>
</evidence>
<evidence type="ECO:0000256" key="3">
    <source>
        <dbReference type="SAM" id="MobiDB-lite"/>
    </source>
</evidence>
<dbReference type="InterPro" id="IPR013284">
    <property type="entry name" value="Beta-catenin"/>
</dbReference>
<evidence type="ECO:0000256" key="2">
    <source>
        <dbReference type="ARBA" id="ARBA00029433"/>
    </source>
</evidence>
<dbReference type="GO" id="GO:0007155">
    <property type="term" value="P:cell adhesion"/>
    <property type="evidence" value="ECO:0007669"/>
    <property type="project" value="InterPro"/>
</dbReference>
<dbReference type="Proteomes" id="UP000410492">
    <property type="component" value="Unassembled WGS sequence"/>
</dbReference>
<gene>
    <name evidence="4" type="ORF">CALMAC_LOCUS2502</name>
</gene>
<keyword evidence="5" id="KW-1185">Reference proteome</keyword>
<keyword evidence="1" id="KW-0879">Wnt signaling pathway</keyword>
<dbReference type="PANTHER" id="PTHR45976">
    <property type="entry name" value="ARMADILLO SEGMENT POLARITY PROTEIN"/>
    <property type="match status" value="1"/>
</dbReference>
<evidence type="ECO:0000313" key="5">
    <source>
        <dbReference type="Proteomes" id="UP000410492"/>
    </source>
</evidence>
<dbReference type="GO" id="GO:0045296">
    <property type="term" value="F:cadherin binding"/>
    <property type="evidence" value="ECO:0007669"/>
    <property type="project" value="InterPro"/>
</dbReference>
<accession>A0A653BNG5</accession>
<dbReference type="OrthoDB" id="6725155at2759"/>
<dbReference type="GO" id="GO:0012505">
    <property type="term" value="C:endomembrane system"/>
    <property type="evidence" value="ECO:0007669"/>
    <property type="project" value="UniProtKB-SubCell"/>
</dbReference>
<proteinExistence type="predicted"/>
<name>A0A653BNG5_CALMS</name>
<feature type="compositionally biased region" description="Polar residues" evidence="3">
    <location>
        <begin position="28"/>
        <end position="56"/>
    </location>
</feature>
<sequence length="108" mass="12260">MSYMQSNQNRPMSQGHYQGPGDLPMPSSKEQTLMWQQNSYMGDSGINSGAATQVPSLTGKEEEEMDLFDLDQGYQGFTQEQVDEMNNQLNQTRSQRVRAAMFPETLEE</sequence>
<feature type="compositionally biased region" description="Polar residues" evidence="3">
    <location>
        <begin position="1"/>
        <end position="16"/>
    </location>
</feature>
<dbReference type="GO" id="GO:0016055">
    <property type="term" value="P:Wnt signaling pathway"/>
    <property type="evidence" value="ECO:0007669"/>
    <property type="project" value="UniProtKB-KW"/>
</dbReference>
<dbReference type="AlphaFoldDB" id="A0A653BNG5"/>
<organism evidence="4 5">
    <name type="scientific">Callosobruchus maculatus</name>
    <name type="common">Southern cowpea weevil</name>
    <name type="synonym">Pulse bruchid</name>
    <dbReference type="NCBI Taxonomy" id="64391"/>
    <lineage>
        <taxon>Eukaryota</taxon>
        <taxon>Metazoa</taxon>
        <taxon>Ecdysozoa</taxon>
        <taxon>Arthropoda</taxon>
        <taxon>Hexapoda</taxon>
        <taxon>Insecta</taxon>
        <taxon>Pterygota</taxon>
        <taxon>Neoptera</taxon>
        <taxon>Endopterygota</taxon>
        <taxon>Coleoptera</taxon>
        <taxon>Polyphaga</taxon>
        <taxon>Cucujiformia</taxon>
        <taxon>Chrysomeloidea</taxon>
        <taxon>Chrysomelidae</taxon>
        <taxon>Bruchinae</taxon>
        <taxon>Bruchini</taxon>
        <taxon>Callosobruchus</taxon>
    </lineage>
</organism>
<feature type="region of interest" description="Disordered" evidence="3">
    <location>
        <begin position="1"/>
        <end position="64"/>
    </location>
</feature>
<comment type="subcellular location">
    <subcellularLocation>
        <location evidence="2">Endomembrane system</location>
        <topology evidence="2">Peripheral membrane protein</topology>
        <orientation evidence="2">Cytoplasmic side</orientation>
    </subcellularLocation>
</comment>
<reference evidence="4 5" key="1">
    <citation type="submission" date="2019-01" db="EMBL/GenBank/DDBJ databases">
        <authorList>
            <person name="Sayadi A."/>
        </authorList>
    </citation>
    <scope>NUCLEOTIDE SEQUENCE [LARGE SCALE GENOMIC DNA]</scope>
</reference>
<feature type="non-terminal residue" evidence="4">
    <location>
        <position position="108"/>
    </location>
</feature>
<dbReference type="EMBL" id="CAACVG010003077">
    <property type="protein sequence ID" value="VEN37153.1"/>
    <property type="molecule type" value="Genomic_DNA"/>
</dbReference>